<reference evidence="2 3" key="1">
    <citation type="submission" date="2018-04" db="EMBL/GenBank/DDBJ databases">
        <title>The genome of golden apple snail Pomacea canaliculata provides insight into stress tolerance and invasive adaptation.</title>
        <authorList>
            <person name="Liu C."/>
            <person name="Liu B."/>
            <person name="Ren Y."/>
            <person name="Zhang Y."/>
            <person name="Wang H."/>
            <person name="Li S."/>
            <person name="Jiang F."/>
            <person name="Yin L."/>
            <person name="Zhang G."/>
            <person name="Qian W."/>
            <person name="Fan W."/>
        </authorList>
    </citation>
    <scope>NUCLEOTIDE SEQUENCE [LARGE SCALE GENOMIC DNA]</scope>
    <source>
        <strain evidence="2">SZHN2017</strain>
        <tissue evidence="2">Muscle</tissue>
    </source>
</reference>
<name>A0A2T7NGQ8_POMCA</name>
<protein>
    <recommendedName>
        <fullName evidence="4">M-phase phosphoprotein 6</fullName>
    </recommendedName>
</protein>
<organism evidence="2 3">
    <name type="scientific">Pomacea canaliculata</name>
    <name type="common">Golden apple snail</name>
    <dbReference type="NCBI Taxonomy" id="400727"/>
    <lineage>
        <taxon>Eukaryota</taxon>
        <taxon>Metazoa</taxon>
        <taxon>Spiralia</taxon>
        <taxon>Lophotrochozoa</taxon>
        <taxon>Mollusca</taxon>
        <taxon>Gastropoda</taxon>
        <taxon>Caenogastropoda</taxon>
        <taxon>Architaenioglossa</taxon>
        <taxon>Ampullarioidea</taxon>
        <taxon>Ampullariidae</taxon>
        <taxon>Pomacea</taxon>
    </lineage>
</organism>
<feature type="region of interest" description="Disordered" evidence="1">
    <location>
        <begin position="113"/>
        <end position="143"/>
    </location>
</feature>
<evidence type="ECO:0000256" key="1">
    <source>
        <dbReference type="SAM" id="MobiDB-lite"/>
    </source>
</evidence>
<dbReference type="InterPro" id="IPR019324">
    <property type="entry name" value="MPP6"/>
</dbReference>
<accession>A0A2T7NGQ8</accession>
<dbReference type="PANTHER" id="PTHR13582:SF0">
    <property type="entry name" value="M-PHASE PHOSPHOPROTEIN 6"/>
    <property type="match status" value="1"/>
</dbReference>
<sequence length="143" mass="16954">MQRSVLQQELDQNQEELQRAIDDEHWVRDLPQHLKRDDRYILQPSVTQCEHLVFGRLSFKGFNPDVEKLMKIHDHEEELLAACQREKEQSITEREMAKRYSALVGIISKKFTSKKRRSDAVKDEEDAEMTRAPKMFLKPEENS</sequence>
<evidence type="ECO:0000313" key="2">
    <source>
        <dbReference type="EMBL" id="PVD20322.1"/>
    </source>
</evidence>
<gene>
    <name evidence="2" type="ORF">C0Q70_18476</name>
</gene>
<dbReference type="OrthoDB" id="20403at2759"/>
<proteinExistence type="predicted"/>
<keyword evidence="3" id="KW-1185">Reference proteome</keyword>
<evidence type="ECO:0008006" key="4">
    <source>
        <dbReference type="Google" id="ProtNLM"/>
    </source>
</evidence>
<dbReference type="GO" id="GO:0000460">
    <property type="term" value="P:maturation of 5.8S rRNA"/>
    <property type="evidence" value="ECO:0007669"/>
    <property type="project" value="TreeGrafter"/>
</dbReference>
<dbReference type="PANTHER" id="PTHR13582">
    <property type="entry name" value="M-PHASE PHOSPHOPROTEIN 6"/>
    <property type="match status" value="1"/>
</dbReference>
<evidence type="ECO:0000313" key="3">
    <source>
        <dbReference type="Proteomes" id="UP000245119"/>
    </source>
</evidence>
<dbReference type="Pfam" id="PF10175">
    <property type="entry name" value="MPP6"/>
    <property type="match status" value="1"/>
</dbReference>
<dbReference type="AlphaFoldDB" id="A0A2T7NGQ8"/>
<dbReference type="STRING" id="400727.A0A2T7NGQ8"/>
<comment type="caution">
    <text evidence="2">The sequence shown here is derived from an EMBL/GenBank/DDBJ whole genome shotgun (WGS) entry which is preliminary data.</text>
</comment>
<dbReference type="EMBL" id="PZQS01000012">
    <property type="protein sequence ID" value="PVD20322.1"/>
    <property type="molecule type" value="Genomic_DNA"/>
</dbReference>
<dbReference type="Proteomes" id="UP000245119">
    <property type="component" value="Linkage Group LG12"/>
</dbReference>